<organism evidence="7 8">
    <name type="scientific">Fusibacter paucivorans</name>
    <dbReference type="NCBI Taxonomy" id="76009"/>
    <lineage>
        <taxon>Bacteria</taxon>
        <taxon>Bacillati</taxon>
        <taxon>Bacillota</taxon>
        <taxon>Clostridia</taxon>
        <taxon>Eubacteriales</taxon>
        <taxon>Eubacteriales Family XII. Incertae Sedis</taxon>
        <taxon>Fusibacter</taxon>
    </lineage>
</organism>
<sequence length="328" mass="37136">MGWLKHNPFKLSREAMLFDSPLYILKAFIGVLLAYVIFSRQSFIGRDMISVLFGMMLTLEPVSMAGVRSGIDQLKSTLLGGVIGFAVVWAGGVNMLTVPLAVSLTLYMALRIQWRTVPAVAIFTAIYMTQYIQYDALGMPSMPLTLALRLSALFSGILVAVIVNTVFSHLFYRRMVTKRLVFNLEQIAMVCRDAAANEIISTFKAFTSISEDLSVLDHMLQDLKLRGHESLKGHYQSLIDDLLKMVHYMQNLILNHTDDDRFFIECSHWLAALAVCMEAHVPCEQYDKMMAHDTIMIKGNVTAETTIRELIKLIDTQIREIKQKERSE</sequence>
<evidence type="ECO:0000256" key="6">
    <source>
        <dbReference type="SAM" id="Phobius"/>
    </source>
</evidence>
<dbReference type="RefSeq" id="WP_213237756.1">
    <property type="nucleotide sequence ID" value="NZ_JAHBCL010000027.1"/>
</dbReference>
<dbReference type="Pfam" id="PF06081">
    <property type="entry name" value="ArAE_1"/>
    <property type="match status" value="1"/>
</dbReference>
<keyword evidence="8" id="KW-1185">Reference proteome</keyword>
<keyword evidence="5 6" id="KW-0472">Membrane</keyword>
<dbReference type="EMBL" id="JAHBCL010000027">
    <property type="protein sequence ID" value="MBS7527895.1"/>
    <property type="molecule type" value="Genomic_DNA"/>
</dbReference>
<evidence type="ECO:0000256" key="5">
    <source>
        <dbReference type="ARBA" id="ARBA00023136"/>
    </source>
</evidence>
<comment type="caution">
    <text evidence="7">The sequence shown here is derived from an EMBL/GenBank/DDBJ whole genome shotgun (WGS) entry which is preliminary data.</text>
</comment>
<evidence type="ECO:0008006" key="9">
    <source>
        <dbReference type="Google" id="ProtNLM"/>
    </source>
</evidence>
<evidence type="ECO:0000256" key="1">
    <source>
        <dbReference type="ARBA" id="ARBA00004651"/>
    </source>
</evidence>
<evidence type="ECO:0000256" key="4">
    <source>
        <dbReference type="ARBA" id="ARBA00022989"/>
    </source>
</evidence>
<proteinExistence type="predicted"/>
<keyword evidence="2" id="KW-1003">Cell membrane</keyword>
<reference evidence="7 8" key="1">
    <citation type="submission" date="2021-05" db="EMBL/GenBank/DDBJ databases">
        <title>Fusibacter ferrireducens sp. nov., an anaerobic, sulfur- and Fe-reducing bacterium isolated from the mangrove sediment.</title>
        <authorList>
            <person name="Qiu D."/>
        </authorList>
    </citation>
    <scope>NUCLEOTIDE SEQUENCE [LARGE SCALE GENOMIC DNA]</scope>
    <source>
        <strain evidence="7 8">DSM 12116</strain>
    </source>
</reference>
<evidence type="ECO:0000313" key="8">
    <source>
        <dbReference type="Proteomes" id="UP000746471"/>
    </source>
</evidence>
<accession>A0ABS5PRW2</accession>
<keyword evidence="3 6" id="KW-0812">Transmembrane</keyword>
<feature type="transmembrane region" description="Helical" evidence="6">
    <location>
        <begin position="20"/>
        <end position="38"/>
    </location>
</feature>
<gene>
    <name evidence="7" type="ORF">KHM83_14515</name>
</gene>
<feature type="transmembrane region" description="Helical" evidence="6">
    <location>
        <begin position="152"/>
        <end position="172"/>
    </location>
</feature>
<comment type="subcellular location">
    <subcellularLocation>
        <location evidence="1">Cell membrane</location>
        <topology evidence="1">Multi-pass membrane protein</topology>
    </subcellularLocation>
</comment>
<evidence type="ECO:0000256" key="2">
    <source>
        <dbReference type="ARBA" id="ARBA00022475"/>
    </source>
</evidence>
<feature type="transmembrane region" description="Helical" evidence="6">
    <location>
        <begin position="50"/>
        <end position="71"/>
    </location>
</feature>
<evidence type="ECO:0000256" key="3">
    <source>
        <dbReference type="ARBA" id="ARBA00022692"/>
    </source>
</evidence>
<feature type="transmembrane region" description="Helical" evidence="6">
    <location>
        <begin position="114"/>
        <end position="132"/>
    </location>
</feature>
<name>A0ABS5PRW2_9FIRM</name>
<protein>
    <recommendedName>
        <fullName evidence="9">Aromatic acid exporter family member 1</fullName>
    </recommendedName>
</protein>
<evidence type="ECO:0000313" key="7">
    <source>
        <dbReference type="EMBL" id="MBS7527895.1"/>
    </source>
</evidence>
<keyword evidence="4 6" id="KW-1133">Transmembrane helix</keyword>
<feature type="transmembrane region" description="Helical" evidence="6">
    <location>
        <begin position="77"/>
        <end position="102"/>
    </location>
</feature>
<dbReference type="Proteomes" id="UP000746471">
    <property type="component" value="Unassembled WGS sequence"/>
</dbReference>
<dbReference type="InterPro" id="IPR010343">
    <property type="entry name" value="ArAE_1"/>
</dbReference>